<dbReference type="AlphaFoldDB" id="A0A937X382"/>
<name>A0A937X382_9BACT</name>
<protein>
    <submittedName>
        <fullName evidence="1">Uncharacterized protein</fullName>
    </submittedName>
</protein>
<organism evidence="1 2">
    <name type="scientific">Candidatus Tanganyikabacteria bacterium</name>
    <dbReference type="NCBI Taxonomy" id="2961651"/>
    <lineage>
        <taxon>Bacteria</taxon>
        <taxon>Bacillati</taxon>
        <taxon>Candidatus Sericytochromatia</taxon>
        <taxon>Candidatus Tanganyikabacteria</taxon>
    </lineage>
</organism>
<comment type="caution">
    <text evidence="1">The sequence shown here is derived from an EMBL/GenBank/DDBJ whole genome shotgun (WGS) entry which is preliminary data.</text>
</comment>
<reference evidence="1 2" key="1">
    <citation type="submission" date="2019-03" db="EMBL/GenBank/DDBJ databases">
        <title>Lake Tanganyika Metagenome-Assembled Genomes (MAGs).</title>
        <authorList>
            <person name="Tran P."/>
        </authorList>
    </citation>
    <scope>NUCLEOTIDE SEQUENCE [LARGE SCALE GENOMIC DNA]</scope>
    <source>
        <strain evidence="1">K_DeepCast_65m_m2_236</strain>
    </source>
</reference>
<dbReference type="EMBL" id="VGJX01000219">
    <property type="protein sequence ID" value="MBM3274453.1"/>
    <property type="molecule type" value="Genomic_DNA"/>
</dbReference>
<proteinExistence type="predicted"/>
<dbReference type="Proteomes" id="UP000703893">
    <property type="component" value="Unassembled WGS sequence"/>
</dbReference>
<evidence type="ECO:0000313" key="1">
    <source>
        <dbReference type="EMBL" id="MBM3274453.1"/>
    </source>
</evidence>
<evidence type="ECO:0000313" key="2">
    <source>
        <dbReference type="Proteomes" id="UP000703893"/>
    </source>
</evidence>
<sequence>MPEPLSARALGAGSFAPASAVSSRQVADAAAALGSTLKQAGALEVEAQRLYGDSKAYRAVAGNAFGQRVISSGRAVAGVVTPATDLAGSLTNLAKAQEQAAKDFLALSAVLADPHSTVGQKVMATTKATQSAAMFVQRQNAFVGSLDAADKTYLMRNGLYAKVTQSSRPAVQLLGKVNATVMTPILKVATVSGAAAGIGLGLIALPNLLKGTADAGRKLADIIEDPAASEDAKLAAIADTARGGAGVVMALNGVKGGVQSLVAVAKESATLAPAVASVASNPVMSGAGKVLGRLFKILLPIADAGMLIADSVRLKQTLANPEATGMAKAKAVLAVGLGVVKIATYLMPQTLILRSAYLVASLGQLGLAMVDLSHTLIPSLQRAGAAAVAAIKDPGTALRNTGAAIGNGFAKLGSWVKSGFGLAGKAAAQPGMAAQSSRSWFADLAESTRHSIESAWYVAQASSRFLARKVKETLGVAPEVSKLDFRAPAVSAGGPVLASPMHQGVPAAAPRVMLAPIGPVPYN</sequence>
<gene>
    <name evidence="1" type="ORF">FJZ00_04835</name>
</gene>
<accession>A0A937X382</accession>